<dbReference type="InterPro" id="IPR011033">
    <property type="entry name" value="PRC_barrel-like_sf"/>
</dbReference>
<organism evidence="2 3">
    <name type="scientific">Candidatus Buchananbacteria bacterium RIFCSPHIGHO2_02_FULL_56_16</name>
    <dbReference type="NCBI Taxonomy" id="1797542"/>
    <lineage>
        <taxon>Bacteria</taxon>
        <taxon>Candidatus Buchananiibacteriota</taxon>
    </lineage>
</organism>
<feature type="domain" description="PRC-barrel" evidence="1">
    <location>
        <begin position="3"/>
        <end position="72"/>
    </location>
</feature>
<dbReference type="Proteomes" id="UP000177310">
    <property type="component" value="Unassembled WGS sequence"/>
</dbReference>
<dbReference type="SUPFAM" id="SSF50346">
    <property type="entry name" value="PRC-barrel domain"/>
    <property type="match status" value="1"/>
</dbReference>
<reference evidence="2 3" key="1">
    <citation type="journal article" date="2016" name="Nat. Commun.">
        <title>Thousands of microbial genomes shed light on interconnected biogeochemical processes in an aquifer system.</title>
        <authorList>
            <person name="Anantharaman K."/>
            <person name="Brown C.T."/>
            <person name="Hug L.A."/>
            <person name="Sharon I."/>
            <person name="Castelle C.J."/>
            <person name="Probst A.J."/>
            <person name="Thomas B.C."/>
            <person name="Singh A."/>
            <person name="Wilkins M.J."/>
            <person name="Karaoz U."/>
            <person name="Brodie E.L."/>
            <person name="Williams K.H."/>
            <person name="Hubbard S.S."/>
            <person name="Banfield J.F."/>
        </authorList>
    </citation>
    <scope>NUCLEOTIDE SEQUENCE [LARGE SCALE GENOMIC DNA]</scope>
</reference>
<dbReference type="EMBL" id="MHIL01000017">
    <property type="protein sequence ID" value="OGY51633.1"/>
    <property type="molecule type" value="Genomic_DNA"/>
</dbReference>
<dbReference type="InterPro" id="IPR027275">
    <property type="entry name" value="PRC-brl_dom"/>
</dbReference>
<protein>
    <recommendedName>
        <fullName evidence="1">PRC-barrel domain-containing protein</fullName>
    </recommendedName>
</protein>
<dbReference type="STRING" id="1797542.A3J59_04940"/>
<dbReference type="Pfam" id="PF05239">
    <property type="entry name" value="PRC"/>
    <property type="match status" value="1"/>
</dbReference>
<evidence type="ECO:0000259" key="1">
    <source>
        <dbReference type="Pfam" id="PF05239"/>
    </source>
</evidence>
<accession>A0A1G1YGZ5</accession>
<proteinExistence type="predicted"/>
<evidence type="ECO:0000313" key="3">
    <source>
        <dbReference type="Proteomes" id="UP000177310"/>
    </source>
</evidence>
<name>A0A1G1YGZ5_9BACT</name>
<sequence>MRISSSDLINLPVETQSSAHLGRVSSFDLDLDGHKVVRYYVKTGLIKGLWHQQLLIDPIQVISISKEKMVVEDNLAAEPATQVKEVPFAAPAAK</sequence>
<dbReference type="AlphaFoldDB" id="A0A1G1YGZ5"/>
<gene>
    <name evidence="2" type="ORF">A3J59_04940</name>
</gene>
<comment type="caution">
    <text evidence="2">The sequence shown here is derived from an EMBL/GenBank/DDBJ whole genome shotgun (WGS) entry which is preliminary data.</text>
</comment>
<evidence type="ECO:0000313" key="2">
    <source>
        <dbReference type="EMBL" id="OGY51633.1"/>
    </source>
</evidence>